<dbReference type="InterPro" id="IPR013525">
    <property type="entry name" value="ABC2_TM"/>
</dbReference>
<feature type="transmembrane region" description="Helical" evidence="5">
    <location>
        <begin position="224"/>
        <end position="249"/>
    </location>
</feature>
<sequence length="395" mass="40870">MPERGGATWLVARREIVERGRERSFLVSTVLSVVILIAVVVVPSALGLDGPSKQTLAVTPDVPAALVTQLQARADAYDVELTVDRVADVVAARAAVSDGDADAALTDRGATLSAEQDPDDDLALLVQTTARDLGTASALRERGADAAEVRRILDPSPVRTAQLDPGGDDAAAAGVAFVVALLLYFQLIGYGNWVASGVVEEKSSRVVELLLSTVRPWQLLAGKILGIGALGLVQLLGMAGLGVGVAAATGAVELPDATLPAILAVLPWFLLGYAFYATVFALLAATVARQEDLQSATGPMNLVLMAAFFASFAAQSDPEGGVARIASLLPPSAPLVMPSRIVQDAAATWEIALSVGLMLAAIAVVIPLAGRIYAGGALRTGKRASLRETWRAARA</sequence>
<evidence type="ECO:0000259" key="6">
    <source>
        <dbReference type="Pfam" id="PF12698"/>
    </source>
</evidence>
<comment type="subcellular location">
    <subcellularLocation>
        <location evidence="1">Membrane</location>
        <topology evidence="1">Multi-pass membrane protein</topology>
    </subcellularLocation>
</comment>
<keyword evidence="3 5" id="KW-1133">Transmembrane helix</keyword>
<evidence type="ECO:0000313" key="7">
    <source>
        <dbReference type="EMBL" id="PTL58970.1"/>
    </source>
</evidence>
<evidence type="ECO:0000256" key="2">
    <source>
        <dbReference type="ARBA" id="ARBA00022692"/>
    </source>
</evidence>
<keyword evidence="8" id="KW-1185">Reference proteome</keyword>
<protein>
    <submittedName>
        <fullName evidence="7">ABC transporter permease</fullName>
    </submittedName>
</protein>
<accession>A0A2T4UIB2</accession>
<gene>
    <name evidence="7" type="ORF">C7Y72_04570</name>
</gene>
<comment type="caution">
    <text evidence="7">The sequence shown here is derived from an EMBL/GenBank/DDBJ whole genome shotgun (WGS) entry which is preliminary data.</text>
</comment>
<keyword evidence="2 5" id="KW-0812">Transmembrane</keyword>
<organism evidence="7 8">
    <name type="scientific">Paraconexibacter algicola</name>
    <dbReference type="NCBI Taxonomy" id="2133960"/>
    <lineage>
        <taxon>Bacteria</taxon>
        <taxon>Bacillati</taxon>
        <taxon>Actinomycetota</taxon>
        <taxon>Thermoleophilia</taxon>
        <taxon>Solirubrobacterales</taxon>
        <taxon>Paraconexibacteraceae</taxon>
        <taxon>Paraconexibacter</taxon>
    </lineage>
</organism>
<dbReference type="GO" id="GO:0140359">
    <property type="term" value="F:ABC-type transporter activity"/>
    <property type="evidence" value="ECO:0007669"/>
    <property type="project" value="InterPro"/>
</dbReference>
<dbReference type="PANTHER" id="PTHR43471:SF3">
    <property type="entry name" value="ABC TRANSPORTER PERMEASE PROTEIN NATB"/>
    <property type="match status" value="1"/>
</dbReference>
<dbReference type="EMBL" id="PYYB01000001">
    <property type="protein sequence ID" value="PTL58970.1"/>
    <property type="molecule type" value="Genomic_DNA"/>
</dbReference>
<feature type="transmembrane region" description="Helical" evidence="5">
    <location>
        <begin position="261"/>
        <end position="284"/>
    </location>
</feature>
<feature type="transmembrane region" description="Helical" evidence="5">
    <location>
        <begin position="24"/>
        <end position="46"/>
    </location>
</feature>
<dbReference type="RefSeq" id="WP_107567406.1">
    <property type="nucleotide sequence ID" value="NZ_PYYB01000001.1"/>
</dbReference>
<dbReference type="GO" id="GO:0016020">
    <property type="term" value="C:membrane"/>
    <property type="evidence" value="ECO:0007669"/>
    <property type="project" value="UniProtKB-SubCell"/>
</dbReference>
<keyword evidence="4 5" id="KW-0472">Membrane</keyword>
<dbReference type="Proteomes" id="UP000240739">
    <property type="component" value="Unassembled WGS sequence"/>
</dbReference>
<proteinExistence type="predicted"/>
<dbReference type="Pfam" id="PF12698">
    <property type="entry name" value="ABC2_membrane_3"/>
    <property type="match status" value="1"/>
</dbReference>
<reference evidence="7 8" key="1">
    <citation type="submission" date="2018-03" db="EMBL/GenBank/DDBJ databases">
        <title>Aquarubrobacter algicola gen. nov., sp. nov., a novel actinobacterium isolated from shallow eutrophic lake during the end of cyanobacterial harmful algal blooms.</title>
        <authorList>
            <person name="Chun S.J."/>
        </authorList>
    </citation>
    <scope>NUCLEOTIDE SEQUENCE [LARGE SCALE GENOMIC DNA]</scope>
    <source>
        <strain evidence="7 8">Seoho-28</strain>
    </source>
</reference>
<feature type="transmembrane region" description="Helical" evidence="5">
    <location>
        <begin position="170"/>
        <end position="195"/>
    </location>
</feature>
<dbReference type="AlphaFoldDB" id="A0A2T4UIB2"/>
<evidence type="ECO:0000256" key="1">
    <source>
        <dbReference type="ARBA" id="ARBA00004141"/>
    </source>
</evidence>
<evidence type="ECO:0000313" key="8">
    <source>
        <dbReference type="Proteomes" id="UP000240739"/>
    </source>
</evidence>
<name>A0A2T4UIB2_9ACTN</name>
<feature type="domain" description="ABC-2 type transporter transmembrane" evidence="6">
    <location>
        <begin position="23"/>
        <end position="369"/>
    </location>
</feature>
<feature type="transmembrane region" description="Helical" evidence="5">
    <location>
        <begin position="296"/>
        <end position="314"/>
    </location>
</feature>
<evidence type="ECO:0000256" key="5">
    <source>
        <dbReference type="SAM" id="Phobius"/>
    </source>
</evidence>
<feature type="transmembrane region" description="Helical" evidence="5">
    <location>
        <begin position="351"/>
        <end position="374"/>
    </location>
</feature>
<evidence type="ECO:0000256" key="3">
    <source>
        <dbReference type="ARBA" id="ARBA00022989"/>
    </source>
</evidence>
<dbReference type="OrthoDB" id="3268959at2"/>
<evidence type="ECO:0000256" key="4">
    <source>
        <dbReference type="ARBA" id="ARBA00023136"/>
    </source>
</evidence>
<dbReference type="PANTHER" id="PTHR43471">
    <property type="entry name" value="ABC TRANSPORTER PERMEASE"/>
    <property type="match status" value="1"/>
</dbReference>